<feature type="region of interest" description="Disordered" evidence="1">
    <location>
        <begin position="1"/>
        <end position="32"/>
    </location>
</feature>
<evidence type="ECO:0000313" key="3">
    <source>
        <dbReference type="Proteomes" id="UP000003160"/>
    </source>
</evidence>
<accession>D1PZ90</accession>
<comment type="caution">
    <text evidence="2">The sequence shown here is derived from an EMBL/GenBank/DDBJ whole genome shotgun (WGS) entry which is preliminary data.</text>
</comment>
<dbReference type="Proteomes" id="UP000003160">
    <property type="component" value="Unassembled WGS sequence"/>
</dbReference>
<dbReference type="HOGENOM" id="CLU_2357355_0_0_10"/>
<dbReference type="EMBL" id="ACKS01000082">
    <property type="protein sequence ID" value="EFA43324.1"/>
    <property type="molecule type" value="Genomic_DNA"/>
</dbReference>
<dbReference type="AlphaFoldDB" id="D1PZ90"/>
<reference evidence="2 3" key="1">
    <citation type="submission" date="2009-10" db="EMBL/GenBank/DDBJ databases">
        <authorList>
            <person name="Qin X."/>
            <person name="Bachman B."/>
            <person name="Battles P."/>
            <person name="Bell A."/>
            <person name="Bess C."/>
            <person name="Bickham C."/>
            <person name="Chaboub L."/>
            <person name="Chen D."/>
            <person name="Coyle M."/>
            <person name="Deiros D.R."/>
            <person name="Dinh H."/>
            <person name="Forbes L."/>
            <person name="Fowler G."/>
            <person name="Francisco L."/>
            <person name="Fu Q."/>
            <person name="Gubbala S."/>
            <person name="Hale W."/>
            <person name="Han Y."/>
            <person name="Hemphill L."/>
            <person name="Highlander S.K."/>
            <person name="Hirani K."/>
            <person name="Hogues M."/>
            <person name="Jackson L."/>
            <person name="Jakkamsetti A."/>
            <person name="Javaid M."/>
            <person name="Jiang H."/>
            <person name="Korchina V."/>
            <person name="Kovar C."/>
            <person name="Lara F."/>
            <person name="Lee S."/>
            <person name="Mata R."/>
            <person name="Mathew T."/>
            <person name="Moen C."/>
            <person name="Morales K."/>
            <person name="Munidasa M."/>
            <person name="Nazareth L."/>
            <person name="Ngo R."/>
            <person name="Nguyen L."/>
            <person name="Okwuonu G."/>
            <person name="Ongeri F."/>
            <person name="Patil S."/>
            <person name="Petrosino J."/>
            <person name="Pham C."/>
            <person name="Pham P."/>
            <person name="Pu L.-L."/>
            <person name="Puazo M."/>
            <person name="Raj R."/>
            <person name="Reid J."/>
            <person name="Rouhana J."/>
            <person name="Saada N."/>
            <person name="Shang Y."/>
            <person name="Simmons D."/>
            <person name="Thornton R."/>
            <person name="Warren J."/>
            <person name="Weissenberger G."/>
            <person name="Zhang J."/>
            <person name="Zhang L."/>
            <person name="Zhou C."/>
            <person name="Zhu D."/>
            <person name="Muzny D."/>
            <person name="Worley K."/>
            <person name="Gibbs R."/>
        </authorList>
    </citation>
    <scope>NUCLEOTIDE SEQUENCE [LARGE SCALE GENOMIC DNA]</scope>
    <source>
        <strain evidence="2 3">DSM 17361</strain>
    </source>
</reference>
<protein>
    <submittedName>
        <fullName evidence="2">Uncharacterized protein</fullName>
    </submittedName>
</protein>
<evidence type="ECO:0000256" key="1">
    <source>
        <dbReference type="SAM" id="MobiDB-lite"/>
    </source>
</evidence>
<proteinExistence type="predicted"/>
<dbReference type="RefSeq" id="WP_007174378.1">
    <property type="nucleotide sequence ID" value="NZ_GG704781.1"/>
</dbReference>
<dbReference type="OrthoDB" id="9795222at2"/>
<name>D1PZ90_9BACT</name>
<organism evidence="2 3">
    <name type="scientific">Hallella bergensis DSM 17361</name>
    <dbReference type="NCBI Taxonomy" id="585502"/>
    <lineage>
        <taxon>Bacteria</taxon>
        <taxon>Pseudomonadati</taxon>
        <taxon>Bacteroidota</taxon>
        <taxon>Bacteroidia</taxon>
        <taxon>Bacteroidales</taxon>
        <taxon>Prevotellaceae</taxon>
        <taxon>Hallella</taxon>
    </lineage>
</organism>
<gene>
    <name evidence="2" type="ORF">HMPREF0645_2275</name>
</gene>
<dbReference type="eggNOG" id="COG5434">
    <property type="taxonomic scope" value="Bacteria"/>
</dbReference>
<evidence type="ECO:0000313" key="2">
    <source>
        <dbReference type="EMBL" id="EFA43324.1"/>
    </source>
</evidence>
<sequence>MQNISIEYRGGGNPSLRDKEYREQAKNYPEPRWADPTPAYGLYARHVDGLYVNNVHFRTLSPDRRHMMILDDVKNENIVNISGPVEKGSKRMLVRN</sequence>
<keyword evidence="3" id="KW-1185">Reference proteome</keyword>
<feature type="compositionally biased region" description="Basic and acidic residues" evidence="1">
    <location>
        <begin position="16"/>
        <end position="25"/>
    </location>
</feature>